<dbReference type="SMART" id="SM00355">
    <property type="entry name" value="ZnF_C2H2"/>
    <property type="match status" value="3"/>
</dbReference>
<dbReference type="EMBL" id="VIGI01000011">
    <property type="protein sequence ID" value="KAB8294132.1"/>
    <property type="molecule type" value="Genomic_DNA"/>
</dbReference>
<evidence type="ECO:0000256" key="3">
    <source>
        <dbReference type="ARBA" id="ARBA00022833"/>
    </source>
</evidence>
<dbReference type="FunFam" id="3.30.160.60:FF:002724">
    <property type="entry name" value="Similar to transcription factor Zn, C2H2"/>
    <property type="match status" value="1"/>
</dbReference>
<keyword evidence="3" id="KW-0862">Zinc</keyword>
<gene>
    <name evidence="8" type="ORF">EYC80_009577</name>
</gene>
<name>A0A5N6JY95_MONLA</name>
<comment type="caution">
    <text evidence="8">The sequence shown here is derived from an EMBL/GenBank/DDBJ whole genome shotgun (WGS) entry which is preliminary data.</text>
</comment>
<dbReference type="PROSITE" id="PS50157">
    <property type="entry name" value="ZINC_FINGER_C2H2_2"/>
    <property type="match status" value="3"/>
</dbReference>
<feature type="transmembrane region" description="Helical" evidence="6">
    <location>
        <begin position="854"/>
        <end position="875"/>
    </location>
</feature>
<accession>A0A5N6JY95</accession>
<dbReference type="GO" id="GO:0000978">
    <property type="term" value="F:RNA polymerase II cis-regulatory region sequence-specific DNA binding"/>
    <property type="evidence" value="ECO:0007669"/>
    <property type="project" value="TreeGrafter"/>
</dbReference>
<dbReference type="SUPFAM" id="SSF57667">
    <property type="entry name" value="beta-beta-alpha zinc fingers"/>
    <property type="match status" value="2"/>
</dbReference>
<dbReference type="Gene3D" id="3.30.160.60">
    <property type="entry name" value="Classic Zinc Finger"/>
    <property type="match status" value="2"/>
</dbReference>
<keyword evidence="9" id="KW-1185">Reference proteome</keyword>
<protein>
    <recommendedName>
        <fullName evidence="7">C2H2-type domain-containing protein</fullName>
    </recommendedName>
</protein>
<dbReference type="GO" id="GO:0008270">
    <property type="term" value="F:zinc ion binding"/>
    <property type="evidence" value="ECO:0007669"/>
    <property type="project" value="UniProtKB-KW"/>
</dbReference>
<feature type="domain" description="C2H2-type" evidence="7">
    <location>
        <begin position="462"/>
        <end position="489"/>
    </location>
</feature>
<evidence type="ECO:0000313" key="8">
    <source>
        <dbReference type="EMBL" id="KAB8294132.1"/>
    </source>
</evidence>
<reference evidence="8 9" key="1">
    <citation type="submission" date="2019-06" db="EMBL/GenBank/DDBJ databases">
        <title>Genome Sequence of the Brown Rot Fungal Pathogen Monilinia laxa.</title>
        <authorList>
            <person name="De Miccolis Angelini R.M."/>
            <person name="Landi L."/>
            <person name="Abate D."/>
            <person name="Pollastro S."/>
            <person name="Romanazzi G."/>
            <person name="Faretra F."/>
        </authorList>
    </citation>
    <scope>NUCLEOTIDE SEQUENCE [LARGE SCALE GENOMIC DNA]</scope>
    <source>
        <strain evidence="8 9">Mlax316</strain>
    </source>
</reference>
<proteinExistence type="predicted"/>
<dbReference type="OrthoDB" id="6910977at2759"/>
<dbReference type="Pfam" id="PF00096">
    <property type="entry name" value="zf-C2H2"/>
    <property type="match status" value="3"/>
</dbReference>
<evidence type="ECO:0000256" key="2">
    <source>
        <dbReference type="ARBA" id="ARBA00022771"/>
    </source>
</evidence>
<keyword evidence="6" id="KW-0472">Membrane</keyword>
<feature type="region of interest" description="Disordered" evidence="5">
    <location>
        <begin position="358"/>
        <end position="387"/>
    </location>
</feature>
<dbReference type="PROSITE" id="PS00028">
    <property type="entry name" value="ZINC_FINGER_C2H2_1"/>
    <property type="match status" value="2"/>
</dbReference>
<evidence type="ECO:0000256" key="6">
    <source>
        <dbReference type="SAM" id="Phobius"/>
    </source>
</evidence>
<keyword evidence="6" id="KW-1133">Transmembrane helix</keyword>
<keyword evidence="2 4" id="KW-0863">Zinc-finger</keyword>
<feature type="compositionally biased region" description="Low complexity" evidence="5">
    <location>
        <begin position="257"/>
        <end position="275"/>
    </location>
</feature>
<dbReference type="PANTHER" id="PTHR23235:SF120">
    <property type="entry name" value="KRUPPEL-LIKE FACTOR 15"/>
    <property type="match status" value="1"/>
</dbReference>
<feature type="transmembrane region" description="Helical" evidence="6">
    <location>
        <begin position="825"/>
        <end position="848"/>
    </location>
</feature>
<feature type="domain" description="C2H2-type" evidence="7">
    <location>
        <begin position="431"/>
        <end position="461"/>
    </location>
</feature>
<dbReference type="GO" id="GO:0000981">
    <property type="term" value="F:DNA-binding transcription factor activity, RNA polymerase II-specific"/>
    <property type="evidence" value="ECO:0007669"/>
    <property type="project" value="TreeGrafter"/>
</dbReference>
<dbReference type="PANTHER" id="PTHR23235">
    <property type="entry name" value="KRUEPPEL-LIKE TRANSCRIPTION FACTOR"/>
    <property type="match status" value="1"/>
</dbReference>
<sequence>MVLTPPVTSVMLPTKTAAILVTSYSIFDLLLLDITHTTSDSFRFIFATVQVLVLQLSPQFLYEISHHIPGSYYTSPSRDLPVPSTISHYSSHTSSPQPVHWLFVLPSYLYFSLTFFSNLINNMELTPQSTRSPTPPLSFSGNSQPLFEYPSPAQSESRYISADSIRGLGLYSCSMSGSPPAMEHQDAGSESGGPSYVAINTWADSRDTPRSSMSTPNILSAEYDPFASYNTAVSAPFTTDIYTTSQTAEIPILPASPLPSSNTSHRSSLSSVPPSEVFTQAGSMPSYTPRIKMEDHSEYAPSGDSFTLGSPHNNHTSFVSGANTYPGTLETSYYDQSLWAQKVEYASTDLPPFSALQIPTYDRRSESQDRSLSQDLRRPSVVARTRGPRKLTTKEDANFQCRVKGCGKLFGRSYNYKAHMETHDADREYPFPCTVDKCTKKFVRKTDLQRHNQSVHMKQRNHKCDYCSRFFARKDTLRRHMEDGCSKRFDIETVDFRPQNYAIDNNPLHQLKLVLPPHQEQMGRNPSYLPNSHYSPPLHNGGSTHASHEVMISPLTACVERLIDFATLSFWREGKGGGTLGSNRDEKYTMGIRNLRGCSRIVSYHLYFHYTRYCKYYNAKSILLFNNSALRFKIHQSSSHHSRIVPEKTRRAYASLKTRQMSARTCIVGIVSYYRTTRQLSMHTNTLNVLPAHIHKMNFYIRQSLVDWGPLMVPQPDMMLSARSRVHWEVRMRDCPALHCIDPTVLLFPFYISGSLPCCVVLLCVMIVLGVIFVFGFSIVLLCDLRKSDRVGLNLGRSKYQLSHVLLQTVGDLFWEFASTSTDRLIVWIFISISFGGNFGYTFCFYFIFLSVFINISFIVRIPFCSLFNLFFSAIQHHTTGWSALGRKGLNGWIGGRKRAWVWAWAWTRALVGKVKVKHLGA</sequence>
<dbReference type="InterPro" id="IPR036236">
    <property type="entry name" value="Znf_C2H2_sf"/>
</dbReference>
<evidence type="ECO:0000256" key="5">
    <source>
        <dbReference type="SAM" id="MobiDB-lite"/>
    </source>
</evidence>
<evidence type="ECO:0000256" key="4">
    <source>
        <dbReference type="PROSITE-ProRule" id="PRU00042"/>
    </source>
</evidence>
<organism evidence="8 9">
    <name type="scientific">Monilinia laxa</name>
    <name type="common">Brown rot fungus</name>
    <name type="synonym">Sclerotinia laxa</name>
    <dbReference type="NCBI Taxonomy" id="61186"/>
    <lineage>
        <taxon>Eukaryota</taxon>
        <taxon>Fungi</taxon>
        <taxon>Dikarya</taxon>
        <taxon>Ascomycota</taxon>
        <taxon>Pezizomycotina</taxon>
        <taxon>Leotiomycetes</taxon>
        <taxon>Helotiales</taxon>
        <taxon>Sclerotiniaceae</taxon>
        <taxon>Monilinia</taxon>
    </lineage>
</organism>
<keyword evidence="6" id="KW-0812">Transmembrane</keyword>
<evidence type="ECO:0000313" key="9">
    <source>
        <dbReference type="Proteomes" id="UP000326757"/>
    </source>
</evidence>
<dbReference type="Proteomes" id="UP000326757">
    <property type="component" value="Unassembled WGS sequence"/>
</dbReference>
<feature type="transmembrane region" description="Helical" evidence="6">
    <location>
        <begin position="760"/>
        <end position="783"/>
    </location>
</feature>
<dbReference type="InterPro" id="IPR013087">
    <property type="entry name" value="Znf_C2H2_type"/>
</dbReference>
<keyword evidence="1" id="KW-0479">Metal-binding</keyword>
<feature type="domain" description="C2H2-type" evidence="7">
    <location>
        <begin position="399"/>
        <end position="428"/>
    </location>
</feature>
<dbReference type="AlphaFoldDB" id="A0A5N6JY95"/>
<feature type="region of interest" description="Disordered" evidence="5">
    <location>
        <begin position="257"/>
        <end position="282"/>
    </location>
</feature>
<evidence type="ECO:0000259" key="7">
    <source>
        <dbReference type="PROSITE" id="PS50157"/>
    </source>
</evidence>
<evidence type="ECO:0000256" key="1">
    <source>
        <dbReference type="ARBA" id="ARBA00022723"/>
    </source>
</evidence>